<reference evidence="2 3" key="1">
    <citation type="submission" date="2018-07" db="EMBL/GenBank/DDBJ databases">
        <authorList>
            <person name="Zhang Y."/>
            <person name="Wang L."/>
            <person name="Ma S."/>
        </authorList>
    </citation>
    <scope>NUCLEOTIDE SEQUENCE [LARGE SCALE GENOMIC DNA]</scope>
    <source>
        <strain evidence="2 3">4-2</strain>
    </source>
</reference>
<feature type="transmembrane region" description="Helical" evidence="1">
    <location>
        <begin position="12"/>
        <end position="31"/>
    </location>
</feature>
<dbReference type="OrthoDB" id="7775871at2"/>
<keyword evidence="1" id="KW-0472">Membrane</keyword>
<evidence type="ECO:0000313" key="3">
    <source>
        <dbReference type="Proteomes" id="UP000273516"/>
    </source>
</evidence>
<dbReference type="Proteomes" id="UP000273516">
    <property type="component" value="Unassembled WGS sequence"/>
</dbReference>
<keyword evidence="1" id="KW-0812">Transmembrane</keyword>
<evidence type="ECO:0000313" key="2">
    <source>
        <dbReference type="EMBL" id="RMC37484.1"/>
    </source>
</evidence>
<proteinExistence type="predicted"/>
<keyword evidence="3" id="KW-1185">Reference proteome</keyword>
<dbReference type="RefSeq" id="WP_122110572.1">
    <property type="nucleotide sequence ID" value="NZ_QOKZ01000001.1"/>
</dbReference>
<sequence length="134" mass="15120">MSIIDSIQNIVQPIIVDYAAWLILGALGWFFRRLPERWRIDIEAKHREALHRALHSGAELLIDTLQKHPAVAVPDRAIGEIVDYVRMSVPGAIRRLGPSQAQLERMARAKLRERLDAITGRDRLSEALGRAGAR</sequence>
<protein>
    <submittedName>
        <fullName evidence="2">Uncharacterized protein</fullName>
    </submittedName>
</protein>
<name>A0A3M0MME0_9RHOB</name>
<gene>
    <name evidence="2" type="ORF">C9E81_01665</name>
</gene>
<evidence type="ECO:0000256" key="1">
    <source>
        <dbReference type="SAM" id="Phobius"/>
    </source>
</evidence>
<organism evidence="2 3">
    <name type="scientific">Paracoccus alkanivorans</name>
    <dbReference type="NCBI Taxonomy" id="2116655"/>
    <lineage>
        <taxon>Bacteria</taxon>
        <taxon>Pseudomonadati</taxon>
        <taxon>Pseudomonadota</taxon>
        <taxon>Alphaproteobacteria</taxon>
        <taxon>Rhodobacterales</taxon>
        <taxon>Paracoccaceae</taxon>
        <taxon>Paracoccus</taxon>
    </lineage>
</organism>
<dbReference type="EMBL" id="QOKZ01000001">
    <property type="protein sequence ID" value="RMC37484.1"/>
    <property type="molecule type" value="Genomic_DNA"/>
</dbReference>
<accession>A0A3M0MME0</accession>
<dbReference type="AlphaFoldDB" id="A0A3M0MME0"/>
<keyword evidence="1" id="KW-1133">Transmembrane helix</keyword>
<comment type="caution">
    <text evidence="2">The sequence shown here is derived from an EMBL/GenBank/DDBJ whole genome shotgun (WGS) entry which is preliminary data.</text>
</comment>